<evidence type="ECO:0000256" key="2">
    <source>
        <dbReference type="PIRSR" id="PIRSR001220-2"/>
    </source>
</evidence>
<dbReference type="Gene3D" id="3.40.50.40">
    <property type="match status" value="1"/>
</dbReference>
<dbReference type="InterPro" id="IPR036426">
    <property type="entry name" value="Bulb-type_lectin_dom_sf"/>
</dbReference>
<dbReference type="PANTHER" id="PTHR11707:SF28">
    <property type="entry name" value="60 KDA LYSOPHOSPHOLIPASE"/>
    <property type="match status" value="1"/>
</dbReference>
<dbReference type="Pfam" id="PF00710">
    <property type="entry name" value="Asparaginase"/>
    <property type="match status" value="1"/>
</dbReference>
<name>A0A4U8YLY4_9BACT</name>
<dbReference type="PIRSF" id="PIRSF500176">
    <property type="entry name" value="L_ASNase"/>
    <property type="match status" value="1"/>
</dbReference>
<dbReference type="InterPro" id="IPR027473">
    <property type="entry name" value="L-asparaginase_C"/>
</dbReference>
<dbReference type="SMART" id="SM00870">
    <property type="entry name" value="Asparaginase"/>
    <property type="match status" value="1"/>
</dbReference>
<dbReference type="SFLD" id="SFLDS00057">
    <property type="entry name" value="Glutaminase/Asparaginase"/>
    <property type="match status" value="1"/>
</dbReference>
<accession>A0A4U8YLY4</accession>
<dbReference type="SUPFAM" id="SSF51110">
    <property type="entry name" value="alpha-D-mannose-specific plant lectins"/>
    <property type="match status" value="1"/>
</dbReference>
<dbReference type="InterPro" id="IPR040919">
    <property type="entry name" value="Asparaginase_C"/>
</dbReference>
<dbReference type="InterPro" id="IPR001480">
    <property type="entry name" value="Bulb-type_lectin_dom"/>
</dbReference>
<protein>
    <submittedName>
        <fullName evidence="5">Asparaginase/glutaminase-like</fullName>
    </submittedName>
</protein>
<feature type="binding site" evidence="2">
    <location>
        <begin position="90"/>
        <end position="91"/>
    </location>
    <ligand>
        <name>substrate</name>
    </ligand>
</feature>
<evidence type="ECO:0000256" key="3">
    <source>
        <dbReference type="PROSITE-ProRule" id="PRU10100"/>
    </source>
</evidence>
<dbReference type="EMBL" id="CAADHO010000003">
    <property type="protein sequence ID" value="VFQ44607.1"/>
    <property type="molecule type" value="Genomic_DNA"/>
</dbReference>
<feature type="active site" description="O-isoaspartyl threonine intermediate" evidence="1">
    <location>
        <position position="11"/>
    </location>
</feature>
<proteinExistence type="predicted"/>
<dbReference type="InterPro" id="IPR027474">
    <property type="entry name" value="L-asparaginase_N"/>
</dbReference>
<dbReference type="Gene3D" id="2.90.10.10">
    <property type="entry name" value="Bulb-type lectin domain"/>
    <property type="match status" value="1"/>
</dbReference>
<dbReference type="PIRSF" id="PIRSF001220">
    <property type="entry name" value="L-ASNase_gatD"/>
    <property type="match status" value="1"/>
</dbReference>
<dbReference type="PRINTS" id="PR00139">
    <property type="entry name" value="ASNGLNASE"/>
</dbReference>
<dbReference type="GO" id="GO:0004067">
    <property type="term" value="F:asparaginase activity"/>
    <property type="evidence" value="ECO:0007669"/>
    <property type="project" value="UniProtKB-UniRule"/>
</dbReference>
<evidence type="ECO:0000259" key="4">
    <source>
        <dbReference type="PROSITE" id="PS50927"/>
    </source>
</evidence>
<gene>
    <name evidence="5" type="ORF">MSL71_22560</name>
</gene>
<dbReference type="PROSITE" id="PS50927">
    <property type="entry name" value="BULB_LECTIN"/>
    <property type="match status" value="1"/>
</dbReference>
<dbReference type="InterPro" id="IPR006034">
    <property type="entry name" value="Asparaginase/glutaminase-like"/>
</dbReference>
<dbReference type="PROSITE" id="PS51732">
    <property type="entry name" value="ASN_GLN_ASE_3"/>
    <property type="match status" value="1"/>
</dbReference>
<sequence>MKLYILYTGGTIGSVGTPLAPMSGEDFKTAFTAQVTPMITGQTAITDVEIAYFDHTLDSTNMQPSGWVMIAQNIFDNYKDYDAFLVLHGTDTMAWTASALSFLLPGTTKPITVTGSQLPLFIQEGSDPSAYPFLFNTDALRNVLGSVQFLTMGVNEVCLYFADTLYRGNRVVKTNASEFVAFSSPNYPALGEFGILPTLYNQFLLPLPGANALDANYEQVGADLATIASNITNKSVIQFLIFPAYYNEDTEGDPSLMTSMLTQLSQVSPPLAGIIFEAYGEGNIPSYQTMQDLLKKMHGDGIILVDCTQVLAGDVNYNAYATGAWLKEAGVISGHDMTPIAGLAKLIVLLARDPSMAMADVENLMGQSLAGELTPYYAISGYQNAYLAPGENLFSINGNFQFQNTTDGTLAIYDVSDASNPTLVWHQDMGAQGRLVMQSDNNLVFYDMSHTPLWATNTATIGHNAYLQLGNDGSLALYNMDTNQVFYTIYAPSTETAAAAVPSVPEILLLSTMARRR</sequence>
<feature type="domain" description="Bulb-type lectin" evidence="4">
    <location>
        <begin position="378"/>
        <end position="490"/>
    </location>
</feature>
<dbReference type="Gene3D" id="3.40.50.1170">
    <property type="entry name" value="L-asparaginase, N-terminal domain"/>
    <property type="match status" value="1"/>
</dbReference>
<dbReference type="RefSeq" id="WP_180140285.1">
    <property type="nucleotide sequence ID" value="NZ_CAADHO010000003.1"/>
</dbReference>
<dbReference type="InterPro" id="IPR041725">
    <property type="entry name" value="L-asparaginase_I"/>
</dbReference>
<dbReference type="AlphaFoldDB" id="A0A4U8YLY4"/>
<dbReference type="Pfam" id="PF17763">
    <property type="entry name" value="Asparaginase_C"/>
    <property type="match status" value="1"/>
</dbReference>
<feature type="binding site" evidence="2">
    <location>
        <position position="59"/>
    </location>
    <ligand>
        <name>substrate</name>
    </ligand>
</feature>
<dbReference type="PROSITE" id="PS00917">
    <property type="entry name" value="ASN_GLN_ASE_2"/>
    <property type="match status" value="1"/>
</dbReference>
<dbReference type="SMART" id="SM00108">
    <property type="entry name" value="B_lectin"/>
    <property type="match status" value="1"/>
</dbReference>
<dbReference type="InterPro" id="IPR037152">
    <property type="entry name" value="L-asparaginase_N_sf"/>
</dbReference>
<dbReference type="SUPFAM" id="SSF53774">
    <property type="entry name" value="Glutaminase/Asparaginase"/>
    <property type="match status" value="1"/>
</dbReference>
<dbReference type="CDD" id="cd08963">
    <property type="entry name" value="L-asparaginase_I"/>
    <property type="match status" value="1"/>
</dbReference>
<evidence type="ECO:0000256" key="1">
    <source>
        <dbReference type="PIRSR" id="PIRSR001220-1"/>
    </source>
</evidence>
<dbReference type="InterPro" id="IPR027475">
    <property type="entry name" value="Asparaginase/glutaminase_AS2"/>
</dbReference>
<feature type="active site" evidence="3">
    <location>
        <position position="90"/>
    </location>
</feature>
<dbReference type="InterPro" id="IPR036152">
    <property type="entry name" value="Asp/glu_Ase-like_sf"/>
</dbReference>
<reference evidence="5 6" key="1">
    <citation type="submission" date="2019-03" db="EMBL/GenBank/DDBJ databases">
        <authorList>
            <person name="Nijsse B."/>
        </authorList>
    </citation>
    <scope>NUCLEOTIDE SEQUENCE [LARGE SCALE GENOMIC DNA]</scope>
    <source>
        <strain evidence="5">Desulfoluna butyratoxydans MSL71</strain>
    </source>
</reference>
<keyword evidence="6" id="KW-1185">Reference proteome</keyword>
<evidence type="ECO:0000313" key="5">
    <source>
        <dbReference type="EMBL" id="VFQ44607.1"/>
    </source>
</evidence>
<evidence type="ECO:0000313" key="6">
    <source>
        <dbReference type="Proteomes" id="UP000507962"/>
    </source>
</evidence>
<dbReference type="PANTHER" id="PTHR11707">
    <property type="entry name" value="L-ASPARAGINASE"/>
    <property type="match status" value="1"/>
</dbReference>
<dbReference type="Proteomes" id="UP000507962">
    <property type="component" value="Unassembled WGS sequence"/>
</dbReference>
<organism evidence="5 6">
    <name type="scientific">Desulfoluna butyratoxydans</name>
    <dbReference type="NCBI Taxonomy" id="231438"/>
    <lineage>
        <taxon>Bacteria</taxon>
        <taxon>Pseudomonadati</taxon>
        <taxon>Thermodesulfobacteriota</taxon>
        <taxon>Desulfobacteria</taxon>
        <taxon>Desulfobacterales</taxon>
        <taxon>Desulfolunaceae</taxon>
        <taxon>Desulfoluna</taxon>
    </lineage>
</organism>